<dbReference type="GO" id="GO:0046983">
    <property type="term" value="F:protein dimerization activity"/>
    <property type="evidence" value="ECO:0007669"/>
    <property type="project" value="InterPro"/>
</dbReference>
<keyword evidence="10" id="KW-0472">Membrane</keyword>
<keyword evidence="5" id="KW-0547">Nucleotide-binding</keyword>
<dbReference type="Proteomes" id="UP000290365">
    <property type="component" value="Chromosome"/>
</dbReference>
<accession>A0A4P6JLQ9</accession>
<feature type="transmembrane region" description="Helical" evidence="10">
    <location>
        <begin position="45"/>
        <end position="69"/>
    </location>
</feature>
<keyword evidence="4" id="KW-0808">Transferase</keyword>
<sequence>MLYMLGQPKIWFARYRSRILCIGGLALAYIILVLGYHLAVQPDSYSSTLHILCFTGLQIGYAIALWWLFQSHVPLMQEMVSVERQLAFKLGLLTVLTLVCGWLCSGKMHLDWPLYLLTITIYCGWLPFRMSLLLSLLLYALMGINLLFAFNGDGRQALAVWFSLLFVFLVVVALMWLLRLLNMQKKRAESLAGRLAQSSHELEQAQQQLREYMQRGEELARMQERERLAREIYDDLGRSLSTLNSQLAMVAKVHERSPRRTAAELADARQMAAQTLQEVRSAVAMLHPESIVTLRLTEAFMQLGRDFEHANDRISLTLDLNIQLPPLSPELQIALYRAAQEALTNVRRYAKASEVLLRLRCEDEMLEMAVHDNSPVTGIAEQRTTHLDLLNLRERFALLGAR</sequence>
<dbReference type="GO" id="GO:0016020">
    <property type="term" value="C:membrane"/>
    <property type="evidence" value="ECO:0007669"/>
    <property type="project" value="InterPro"/>
</dbReference>
<dbReference type="SUPFAM" id="SSF55874">
    <property type="entry name" value="ATPase domain of HSP90 chaperone/DNA topoisomerase II/histidine kinase"/>
    <property type="match status" value="1"/>
</dbReference>
<keyword evidence="7" id="KW-0067">ATP-binding</keyword>
<dbReference type="InterPro" id="IPR036890">
    <property type="entry name" value="HATPase_C_sf"/>
</dbReference>
<feature type="transmembrane region" description="Helical" evidence="10">
    <location>
        <begin position="157"/>
        <end position="178"/>
    </location>
</feature>
<keyword evidence="8" id="KW-0902">Two-component regulatory system</keyword>
<evidence type="ECO:0000256" key="4">
    <source>
        <dbReference type="ARBA" id="ARBA00022679"/>
    </source>
</evidence>
<dbReference type="InterPro" id="IPR011712">
    <property type="entry name" value="Sig_transdc_His_kin_sub3_dim/P"/>
</dbReference>
<dbReference type="PANTHER" id="PTHR24421">
    <property type="entry name" value="NITRATE/NITRITE SENSOR PROTEIN NARX-RELATED"/>
    <property type="match status" value="1"/>
</dbReference>
<dbReference type="GO" id="GO:0005524">
    <property type="term" value="F:ATP binding"/>
    <property type="evidence" value="ECO:0007669"/>
    <property type="project" value="UniProtKB-KW"/>
</dbReference>
<protein>
    <recommendedName>
        <fullName evidence="2">histidine kinase</fullName>
        <ecNumber evidence="2">2.7.13.3</ecNumber>
    </recommendedName>
</protein>
<evidence type="ECO:0000256" key="7">
    <source>
        <dbReference type="ARBA" id="ARBA00022840"/>
    </source>
</evidence>
<reference evidence="12 13" key="1">
    <citation type="submission" date="2019-01" db="EMBL/GenBank/DDBJ databases">
        <title>Ktedonosporobacter rubrisoli SCAWS-G2.</title>
        <authorList>
            <person name="Huang Y."/>
            <person name="Yan B."/>
        </authorList>
    </citation>
    <scope>NUCLEOTIDE SEQUENCE [LARGE SCALE GENOMIC DNA]</scope>
    <source>
        <strain evidence="12 13">SCAWS-G2</strain>
    </source>
</reference>
<feature type="transmembrane region" description="Helical" evidence="10">
    <location>
        <begin position="90"/>
        <end position="110"/>
    </location>
</feature>
<evidence type="ECO:0000256" key="3">
    <source>
        <dbReference type="ARBA" id="ARBA00022553"/>
    </source>
</evidence>
<evidence type="ECO:0000259" key="11">
    <source>
        <dbReference type="Pfam" id="PF07730"/>
    </source>
</evidence>
<evidence type="ECO:0000313" key="13">
    <source>
        <dbReference type="Proteomes" id="UP000290365"/>
    </source>
</evidence>
<feature type="transmembrane region" description="Helical" evidence="10">
    <location>
        <begin position="20"/>
        <end position="39"/>
    </location>
</feature>
<dbReference type="Gene3D" id="1.20.5.1930">
    <property type="match status" value="1"/>
</dbReference>
<organism evidence="12 13">
    <name type="scientific">Ktedonosporobacter rubrisoli</name>
    <dbReference type="NCBI Taxonomy" id="2509675"/>
    <lineage>
        <taxon>Bacteria</taxon>
        <taxon>Bacillati</taxon>
        <taxon>Chloroflexota</taxon>
        <taxon>Ktedonobacteria</taxon>
        <taxon>Ktedonobacterales</taxon>
        <taxon>Ktedonosporobacteraceae</taxon>
        <taxon>Ktedonosporobacter</taxon>
    </lineage>
</organism>
<dbReference type="GO" id="GO:0000155">
    <property type="term" value="F:phosphorelay sensor kinase activity"/>
    <property type="evidence" value="ECO:0007669"/>
    <property type="project" value="InterPro"/>
</dbReference>
<dbReference type="AlphaFoldDB" id="A0A4P6JLQ9"/>
<keyword evidence="10" id="KW-1133">Transmembrane helix</keyword>
<proteinExistence type="predicted"/>
<feature type="transmembrane region" description="Helical" evidence="10">
    <location>
        <begin position="130"/>
        <end position="150"/>
    </location>
</feature>
<evidence type="ECO:0000256" key="1">
    <source>
        <dbReference type="ARBA" id="ARBA00000085"/>
    </source>
</evidence>
<feature type="coiled-coil region" evidence="9">
    <location>
        <begin position="188"/>
        <end position="222"/>
    </location>
</feature>
<feature type="domain" description="Signal transduction histidine kinase subgroup 3 dimerisation and phosphoacceptor" evidence="11">
    <location>
        <begin position="224"/>
        <end position="289"/>
    </location>
</feature>
<evidence type="ECO:0000256" key="10">
    <source>
        <dbReference type="SAM" id="Phobius"/>
    </source>
</evidence>
<evidence type="ECO:0000313" key="12">
    <source>
        <dbReference type="EMBL" id="QBD76144.1"/>
    </source>
</evidence>
<comment type="catalytic activity">
    <reaction evidence="1">
        <text>ATP + protein L-histidine = ADP + protein N-phospho-L-histidine.</text>
        <dbReference type="EC" id="2.7.13.3"/>
    </reaction>
</comment>
<gene>
    <name evidence="12" type="ORF">EPA93_09030</name>
</gene>
<dbReference type="EMBL" id="CP035758">
    <property type="protein sequence ID" value="QBD76144.1"/>
    <property type="molecule type" value="Genomic_DNA"/>
</dbReference>
<keyword evidence="3" id="KW-0597">Phosphoprotein</keyword>
<name>A0A4P6JLQ9_KTERU</name>
<dbReference type="Pfam" id="PF07730">
    <property type="entry name" value="HisKA_3"/>
    <property type="match status" value="1"/>
</dbReference>
<keyword evidence="9" id="KW-0175">Coiled coil</keyword>
<evidence type="ECO:0000256" key="9">
    <source>
        <dbReference type="SAM" id="Coils"/>
    </source>
</evidence>
<dbReference type="PANTHER" id="PTHR24421:SF10">
    <property type="entry name" value="NITRATE_NITRITE SENSOR PROTEIN NARQ"/>
    <property type="match status" value="1"/>
</dbReference>
<evidence type="ECO:0000256" key="5">
    <source>
        <dbReference type="ARBA" id="ARBA00022741"/>
    </source>
</evidence>
<dbReference type="OrthoDB" id="199946at2"/>
<dbReference type="InterPro" id="IPR050482">
    <property type="entry name" value="Sensor_HK_TwoCompSys"/>
</dbReference>
<keyword evidence="10" id="KW-0812">Transmembrane</keyword>
<keyword evidence="6" id="KW-0418">Kinase</keyword>
<dbReference type="EC" id="2.7.13.3" evidence="2"/>
<dbReference type="Gene3D" id="3.30.565.10">
    <property type="entry name" value="Histidine kinase-like ATPase, C-terminal domain"/>
    <property type="match status" value="1"/>
</dbReference>
<keyword evidence="13" id="KW-1185">Reference proteome</keyword>
<evidence type="ECO:0000256" key="2">
    <source>
        <dbReference type="ARBA" id="ARBA00012438"/>
    </source>
</evidence>
<dbReference type="KEGG" id="kbs:EPA93_09030"/>
<dbReference type="CDD" id="cd16917">
    <property type="entry name" value="HATPase_UhpB-NarQ-NarX-like"/>
    <property type="match status" value="1"/>
</dbReference>
<evidence type="ECO:0000256" key="6">
    <source>
        <dbReference type="ARBA" id="ARBA00022777"/>
    </source>
</evidence>
<evidence type="ECO:0000256" key="8">
    <source>
        <dbReference type="ARBA" id="ARBA00023012"/>
    </source>
</evidence>